<dbReference type="Pfam" id="PF06634">
    <property type="entry name" value="DUF1156"/>
    <property type="match status" value="1"/>
</dbReference>
<evidence type="ECO:0000313" key="2">
    <source>
        <dbReference type="EMBL" id="MTJ04740.1"/>
    </source>
</evidence>
<feature type="domain" description="DUF1156" evidence="1">
    <location>
        <begin position="13"/>
        <end position="84"/>
    </location>
</feature>
<dbReference type="EMBL" id="VENJ01000010">
    <property type="protein sequence ID" value="MTJ04740.1"/>
    <property type="molecule type" value="Genomic_DNA"/>
</dbReference>
<name>A0A7C9LNX0_9RHOB</name>
<dbReference type="InterPro" id="IPR009537">
    <property type="entry name" value="DUF1156"/>
</dbReference>
<dbReference type="InterPro" id="IPR029063">
    <property type="entry name" value="SAM-dependent_MTases_sf"/>
</dbReference>
<gene>
    <name evidence="2" type="ORF">FH759_08630</name>
</gene>
<accession>A0A7C9LNX0</accession>
<dbReference type="Gene3D" id="3.40.50.150">
    <property type="entry name" value="Vaccinia Virus protein VP39"/>
    <property type="match status" value="1"/>
</dbReference>
<proteinExistence type="predicted"/>
<dbReference type="RefSeq" id="WP_273249447.1">
    <property type="nucleotide sequence ID" value="NZ_VENJ01000010.1"/>
</dbReference>
<dbReference type="AlphaFoldDB" id="A0A7C9LNX0"/>
<dbReference type="Proteomes" id="UP000483078">
    <property type="component" value="Unassembled WGS sequence"/>
</dbReference>
<comment type="caution">
    <text evidence="2">The sequence shown here is derived from an EMBL/GenBank/DDBJ whole genome shotgun (WGS) entry which is preliminary data.</text>
</comment>
<reference evidence="2 3" key="1">
    <citation type="submission" date="2019-06" db="EMBL/GenBank/DDBJ databases">
        <title>Enrichment of Autotrophic Halophilic Microorganisms from Red Sea Brine Pool Using Microbial Electrosynthesis System.</title>
        <authorList>
            <person name="Alqahtani M.F."/>
            <person name="Bajracharya S."/>
            <person name="Katuri K.P."/>
            <person name="Ali M."/>
            <person name="Saikaly P.E."/>
        </authorList>
    </citation>
    <scope>NUCLEOTIDE SEQUENCE [LARGE SCALE GENOMIC DNA]</scope>
    <source>
        <strain evidence="2">MES6</strain>
    </source>
</reference>
<evidence type="ECO:0000313" key="3">
    <source>
        <dbReference type="Proteomes" id="UP000483078"/>
    </source>
</evidence>
<organism evidence="2 3">
    <name type="scientific">Sediminimonas qiaohouensis</name>
    <dbReference type="NCBI Taxonomy" id="552061"/>
    <lineage>
        <taxon>Bacteria</taxon>
        <taxon>Pseudomonadati</taxon>
        <taxon>Pseudomonadota</taxon>
        <taxon>Alphaproteobacteria</taxon>
        <taxon>Rhodobacterales</taxon>
        <taxon>Roseobacteraceae</taxon>
        <taxon>Sediminimonas</taxon>
    </lineage>
</organism>
<protein>
    <submittedName>
        <fullName evidence="2">DUF1156 domain-containing protein</fullName>
    </submittedName>
</protein>
<evidence type="ECO:0000259" key="1">
    <source>
        <dbReference type="Pfam" id="PF06634"/>
    </source>
</evidence>
<dbReference type="SUPFAM" id="SSF53335">
    <property type="entry name" value="S-adenosyl-L-methionine-dependent methyltransferases"/>
    <property type="match status" value="1"/>
</dbReference>
<sequence length="381" mass="41894">MTTTYKKKLIEVAIPLEAINAASAREKSIRHGHPSTLHLWWARRPLAACRAVLFAQLVDDPSSHPEKFPTEEAVEAERKRLFTIIEELVKWENSTNEEVLERARAEIRASCDGELPPVYDPFSGGGSIPLEAQRLGLTAYGSDLNPVAVMIGKAMIEIPPKFKDMEPIHPGDKEAGHGGYKNAQGLAEDVKYYGEWMREKAWERIGHLYPKVDLPSEYGGGKATVIAWIWARTVPSPDPAFSDAQVPIASSFILCGKPKKKAWIVPKVDKTSKTITFEVHRGEDGAAFEKARSGTKIGRAVFQCLLSGAPISGEYADQQAQQGRMAGLLDGGFERSPPEPHRRPAAMELPAVKLKATCRPACAYNNGALVSKVVLLDRVTY</sequence>